<accession>A0A3M6UHV7</accession>
<feature type="compositionally biased region" description="Basic and acidic residues" evidence="1">
    <location>
        <begin position="70"/>
        <end position="95"/>
    </location>
</feature>
<feature type="region of interest" description="Disordered" evidence="1">
    <location>
        <begin position="265"/>
        <end position="314"/>
    </location>
</feature>
<feature type="region of interest" description="Disordered" evidence="1">
    <location>
        <begin position="183"/>
        <end position="236"/>
    </location>
</feature>
<proteinExistence type="predicted"/>
<feature type="compositionally biased region" description="Acidic residues" evidence="1">
    <location>
        <begin position="113"/>
        <end position="124"/>
    </location>
</feature>
<comment type="caution">
    <text evidence="3">The sequence shown here is derived from an EMBL/GenBank/DDBJ whole genome shotgun (WGS) entry which is preliminary data.</text>
</comment>
<evidence type="ECO:0000313" key="4">
    <source>
        <dbReference type="Proteomes" id="UP000275408"/>
    </source>
</evidence>
<dbReference type="OrthoDB" id="5983162at2759"/>
<evidence type="ECO:0000256" key="2">
    <source>
        <dbReference type="SAM" id="SignalP"/>
    </source>
</evidence>
<feature type="compositionally biased region" description="Basic and acidic residues" evidence="1">
    <location>
        <begin position="280"/>
        <end position="314"/>
    </location>
</feature>
<name>A0A3M6UHV7_POCDA</name>
<dbReference type="Proteomes" id="UP000275408">
    <property type="component" value="Unassembled WGS sequence"/>
</dbReference>
<evidence type="ECO:0000313" key="3">
    <source>
        <dbReference type="EMBL" id="RMX53247.1"/>
    </source>
</evidence>
<feature type="compositionally biased region" description="Acidic residues" evidence="1">
    <location>
        <begin position="60"/>
        <end position="69"/>
    </location>
</feature>
<feature type="compositionally biased region" description="Basic and acidic residues" evidence="1">
    <location>
        <begin position="42"/>
        <end position="59"/>
    </location>
</feature>
<organism evidence="3 4">
    <name type="scientific">Pocillopora damicornis</name>
    <name type="common">Cauliflower coral</name>
    <name type="synonym">Millepora damicornis</name>
    <dbReference type="NCBI Taxonomy" id="46731"/>
    <lineage>
        <taxon>Eukaryota</taxon>
        <taxon>Metazoa</taxon>
        <taxon>Cnidaria</taxon>
        <taxon>Anthozoa</taxon>
        <taxon>Hexacorallia</taxon>
        <taxon>Scleractinia</taxon>
        <taxon>Astrocoeniina</taxon>
        <taxon>Pocilloporidae</taxon>
        <taxon>Pocillopora</taxon>
    </lineage>
</organism>
<evidence type="ECO:0000256" key="1">
    <source>
        <dbReference type="SAM" id="MobiDB-lite"/>
    </source>
</evidence>
<feature type="signal peptide" evidence="2">
    <location>
        <begin position="1"/>
        <end position="26"/>
    </location>
</feature>
<dbReference type="EMBL" id="RCHS01001485">
    <property type="protein sequence ID" value="RMX53247.1"/>
    <property type="molecule type" value="Genomic_DNA"/>
</dbReference>
<reference evidence="3 4" key="1">
    <citation type="journal article" date="2018" name="Sci. Rep.">
        <title>Comparative analysis of the Pocillopora damicornis genome highlights role of immune system in coral evolution.</title>
        <authorList>
            <person name="Cunning R."/>
            <person name="Bay R.A."/>
            <person name="Gillette P."/>
            <person name="Baker A.C."/>
            <person name="Traylor-Knowles N."/>
        </authorList>
    </citation>
    <scope>NUCLEOTIDE SEQUENCE [LARGE SCALE GENOMIC DNA]</scope>
    <source>
        <strain evidence="3">RSMAS</strain>
        <tissue evidence="3">Whole animal</tissue>
    </source>
</reference>
<feature type="chain" id="PRO_5018056670" evidence="2">
    <location>
        <begin position="27"/>
        <end position="314"/>
    </location>
</feature>
<feature type="compositionally biased region" description="Polar residues" evidence="1">
    <location>
        <begin position="96"/>
        <end position="112"/>
    </location>
</feature>
<gene>
    <name evidence="3" type="ORF">pdam_00020617</name>
</gene>
<sequence length="314" mass="34562">MTSIVLKMPAFKVTVFFLIFSAMCNARQFEAATDEDSAIGALHERKDARDETRKQRNSAEEETLNAEVDDMQRLSESHSNKREDDLPRVWERSIKNENQVQKIDNDLPSSAEQADESEDREQDDSPSVLSARNMAKRRGIKDGPADLWGRGIENGPPGLWGRGLNNGPPGLWGRGLNNGPPGLWGRGLDNGPPGLWGRGLKNGPPGLWGREARGTSALGRRNANGPPGLWGREIKNGPPGLWGRGLRSGAVGLWERELKNGPPGLWGRGLRNGPPGLWGREIEKVSKSSNRELSDVKSKEEDGNEAKEDIQEMK</sequence>
<keyword evidence="4" id="KW-1185">Reference proteome</keyword>
<protein>
    <submittedName>
        <fullName evidence="3">Uncharacterized protein</fullName>
    </submittedName>
</protein>
<feature type="region of interest" description="Disordered" evidence="1">
    <location>
        <begin position="42"/>
        <end position="152"/>
    </location>
</feature>
<dbReference type="AlphaFoldDB" id="A0A3M6UHV7"/>
<keyword evidence="2" id="KW-0732">Signal</keyword>